<keyword evidence="2" id="KW-0472">Membrane</keyword>
<evidence type="ECO:0000256" key="2">
    <source>
        <dbReference type="SAM" id="Phobius"/>
    </source>
</evidence>
<dbReference type="Proteomes" id="UP001596383">
    <property type="component" value="Unassembled WGS sequence"/>
</dbReference>
<keyword evidence="3" id="KW-0966">Cell projection</keyword>
<feature type="region of interest" description="Disordered" evidence="1">
    <location>
        <begin position="641"/>
        <end position="672"/>
    </location>
</feature>
<evidence type="ECO:0000256" key="1">
    <source>
        <dbReference type="SAM" id="MobiDB-lite"/>
    </source>
</evidence>
<dbReference type="RefSeq" id="WP_273737147.1">
    <property type="nucleotide sequence ID" value="NZ_JAQIVI010000041.1"/>
</dbReference>
<organism evidence="3 4">
    <name type="scientific">Natrinema soli</name>
    <dbReference type="NCBI Taxonomy" id="1930624"/>
    <lineage>
        <taxon>Archaea</taxon>
        <taxon>Methanobacteriati</taxon>
        <taxon>Methanobacteriota</taxon>
        <taxon>Stenosarchaea group</taxon>
        <taxon>Halobacteria</taxon>
        <taxon>Halobacteriales</taxon>
        <taxon>Natrialbaceae</taxon>
        <taxon>Natrinema</taxon>
    </lineage>
</organism>
<feature type="compositionally biased region" description="Basic and acidic residues" evidence="1">
    <location>
        <begin position="546"/>
        <end position="562"/>
    </location>
</feature>
<evidence type="ECO:0000313" key="4">
    <source>
        <dbReference type="Proteomes" id="UP001596383"/>
    </source>
</evidence>
<feature type="region of interest" description="Disordered" evidence="1">
    <location>
        <begin position="538"/>
        <end position="562"/>
    </location>
</feature>
<accession>A0ABD5SHR9</accession>
<protein>
    <submittedName>
        <fullName evidence="3">Flagellin</fullName>
    </submittedName>
</protein>
<proteinExistence type="predicted"/>
<keyword evidence="3" id="KW-0282">Flagellum</keyword>
<feature type="compositionally biased region" description="Low complexity" evidence="1">
    <location>
        <begin position="289"/>
        <end position="301"/>
    </location>
</feature>
<dbReference type="EMBL" id="JBHSWV010000041">
    <property type="protein sequence ID" value="MFC6764045.1"/>
    <property type="molecule type" value="Genomic_DNA"/>
</dbReference>
<feature type="region of interest" description="Disordered" evidence="1">
    <location>
        <begin position="288"/>
        <end position="308"/>
    </location>
</feature>
<feature type="compositionally biased region" description="Polar residues" evidence="1">
    <location>
        <begin position="648"/>
        <end position="672"/>
    </location>
</feature>
<keyword evidence="4" id="KW-1185">Reference proteome</keyword>
<comment type="caution">
    <text evidence="3">The sequence shown here is derived from an EMBL/GenBank/DDBJ whole genome shotgun (WGS) entry which is preliminary data.</text>
</comment>
<feature type="transmembrane region" description="Helical" evidence="2">
    <location>
        <begin position="23"/>
        <end position="48"/>
    </location>
</feature>
<dbReference type="Pfam" id="PF23960">
    <property type="entry name" value="DUF7289"/>
    <property type="match status" value="1"/>
</dbReference>
<feature type="compositionally biased region" description="Basic and acidic residues" evidence="1">
    <location>
        <begin position="875"/>
        <end position="887"/>
    </location>
</feature>
<keyword evidence="2" id="KW-0812">Transmembrane</keyword>
<dbReference type="InterPro" id="IPR055713">
    <property type="entry name" value="DUF7289"/>
</dbReference>
<gene>
    <name evidence="3" type="ORF">ACFQE6_02985</name>
</gene>
<evidence type="ECO:0000313" key="3">
    <source>
        <dbReference type="EMBL" id="MFC6764045.1"/>
    </source>
</evidence>
<sequence length="913" mass="100647">MANKEGGDWRTTRDSETRAASPVIGIILLFALVMMGAMLVFVAGSAMFDAIQSEADREQAQQFMLETDHRLSTVAETKTEQVLPDGVGPADVTGDGRIEVAWYANGSSSDPWSDPGCSVADSLGTLEYEQAGGTIAHQGGGVWETTNGQTRIVSEPDIGYDNDTLKLQILQLDNGDFGGSEAVARADHSRATKLTEEIKQTAAGCPNGTNVAFRITSSYHEGWYQYLQSEFDGNASVTHDPGAENVTVRIENVREPFDPAMFIVAKDYGLQGPGGKPLNHEQRLARSLTGKSGNNGNSANNGKGGGNAGTNAVFSIKTTIENTGERKDSQNISVSIWDEELNAKILEKEHRNLTIDDRDTKTIGHPELKFELNSTEMEKFSHGETYKYLIETEDDVIDTPGAFYVGTANPYFEVSNVDHKVKENVTITAEVQNIGIENTSDQSVDLELEYLDDETPDAYENIEASIVNGTYGATTTVKWTINSSRMLYGNHSYRIDTGDERSDLRTFTITTGVDPGETELHLDPGNQVNVSVLGTEVSAEGPTGEARVELTGGDKKEGKWQRDENGKWDVDLGRRTDNGGWEYNGDYEPQWVESGGRELRLEESEYGDWTWNGPGEWKEYDVYQKQWAPVTTEIITQTVNEEGVPTGDRNTLQPDNWGSSGYGQSRSPEAQNLNTHDTRDKIWRYNFTTQERVSLTLSSTLHSCGDYDKKNTDMYSDGETYDYHDTWSEYDGNGYWDHYDCMDISGESLNVDATTGSNNANVRVRDSENNTVPELRAGHQRQQSADEVLEHGDRDLFGGEFENGTGYLDLKEDQEFVFLFELTDEAPGSMDPDDYWDQAKETNTPGDPNFNDVIVLVEVDKIPTADIAAPAPVNEKGDQVDVGEGKSDNSTGDKTSSHDDPGIEVNTDHIVVG</sequence>
<name>A0ABD5SHR9_9EURY</name>
<dbReference type="AlphaFoldDB" id="A0ABD5SHR9"/>
<keyword evidence="2" id="KW-1133">Transmembrane helix</keyword>
<reference evidence="3 4" key="1">
    <citation type="journal article" date="2019" name="Int. J. Syst. Evol. Microbiol.">
        <title>The Global Catalogue of Microorganisms (GCM) 10K type strain sequencing project: providing services to taxonomists for standard genome sequencing and annotation.</title>
        <authorList>
            <consortium name="The Broad Institute Genomics Platform"/>
            <consortium name="The Broad Institute Genome Sequencing Center for Infectious Disease"/>
            <person name="Wu L."/>
            <person name="Ma J."/>
        </authorList>
    </citation>
    <scope>NUCLEOTIDE SEQUENCE [LARGE SCALE GENOMIC DNA]</scope>
    <source>
        <strain evidence="3 4">LMG 29247</strain>
    </source>
</reference>
<feature type="region of interest" description="Disordered" evidence="1">
    <location>
        <begin position="868"/>
        <end position="913"/>
    </location>
</feature>
<keyword evidence="3" id="KW-0969">Cilium</keyword>